<sequence>MAASTGGWQARSASVDVLRVLRRPESRGTVLWRCCQAARGGAGGGSGRLRVAPGEECPVFELPPGLDGTGTARGLVQAQLPPLLLAVALRDERSGCLCWSVVVPAAAPAVSAEEISFDLGCGTRVHVARQADRARAVVFAPCWFNDATGLGVAVTKGGPCGSHIPVFCDIGILDSEDLVDVQGSEKAESDAGEHWSTSKRSLGLRPPGAKQSIPLPVVGQGQSVKLSLSTLHPCVLKAEPIAVGSTFGVRCTRLSLIPALLAFNQLEVCELGLRQEGCTAVTWIPPGCSSSIFWSTSQKPQRLCVAVRPQGSNSVPDAGFWSPSVAVTEKGVGAFPLVLMETESARRLLCLQVNQCSSQILTVTASGESECHQLVNRHPCLVLDACYEGEESSIECASHFVVPFGEQVALGRSTRGSKNCFQDGGENVTWALEIDLRMPSLAVSLVGEQPSRAEVFGIHLAGIAVACNQSADGRRETLCELGSLQVDFWLPEAGGRSSRSPKRSRRSAAVVLASLGSRVLRLRLLRENLASCDVVLRELSLDFLGSEVNMELCVSEALLAAVRRLLQEATPPQLEGPCLQEALGCAGLPHHLVLVGPPLPARKYVLHAVEVSGLKLAVWCSLSVGSLPQMVGALLSLSSLSPTLEVDGARVKLPQQQFFQGRAPFEGTLEALSSIVMKRYSACISASWKSVLNNSNAILGGLLSRHAWAPRKRTVTEARASVLRLTDGVVDVSSPTSTPKKHSSSLSKADSGQLESKASEPVAPRVGQAAAVQSNASGSTSDPGKEDLGKSASLDELGFQTVSASGNFSELQEFLGRLIAALGGEVPDRASLSSFVASLTPEDLRSLDDVVQRLLCR</sequence>
<gene>
    <name evidence="2" type="ORF">PGLA1383_LOCUS6682</name>
</gene>
<comment type="caution">
    <text evidence="2">The sequence shown here is derived from an EMBL/GenBank/DDBJ whole genome shotgun (WGS) entry which is preliminary data.</text>
</comment>
<name>A0A813DMX7_POLGL</name>
<feature type="compositionally biased region" description="Polar residues" evidence="1">
    <location>
        <begin position="771"/>
        <end position="782"/>
    </location>
</feature>
<dbReference type="AlphaFoldDB" id="A0A813DMX7"/>
<dbReference type="Proteomes" id="UP000654075">
    <property type="component" value="Unassembled WGS sequence"/>
</dbReference>
<feature type="compositionally biased region" description="Low complexity" evidence="1">
    <location>
        <begin position="733"/>
        <end position="748"/>
    </location>
</feature>
<feature type="region of interest" description="Disordered" evidence="1">
    <location>
        <begin position="731"/>
        <end position="791"/>
    </location>
</feature>
<dbReference type="OrthoDB" id="423616at2759"/>
<evidence type="ECO:0000313" key="3">
    <source>
        <dbReference type="Proteomes" id="UP000654075"/>
    </source>
</evidence>
<reference evidence="2" key="1">
    <citation type="submission" date="2021-02" db="EMBL/GenBank/DDBJ databases">
        <authorList>
            <person name="Dougan E. K."/>
            <person name="Rhodes N."/>
            <person name="Thang M."/>
            <person name="Chan C."/>
        </authorList>
    </citation>
    <scope>NUCLEOTIDE SEQUENCE</scope>
</reference>
<keyword evidence="3" id="KW-1185">Reference proteome</keyword>
<accession>A0A813DMX7</accession>
<evidence type="ECO:0000256" key="1">
    <source>
        <dbReference type="SAM" id="MobiDB-lite"/>
    </source>
</evidence>
<protein>
    <submittedName>
        <fullName evidence="2">Uncharacterized protein</fullName>
    </submittedName>
</protein>
<dbReference type="EMBL" id="CAJNNV010002790">
    <property type="protein sequence ID" value="CAE8587856.1"/>
    <property type="molecule type" value="Genomic_DNA"/>
</dbReference>
<evidence type="ECO:0000313" key="2">
    <source>
        <dbReference type="EMBL" id="CAE8587856.1"/>
    </source>
</evidence>
<feature type="region of interest" description="Disordered" evidence="1">
    <location>
        <begin position="183"/>
        <end position="204"/>
    </location>
</feature>
<feature type="compositionally biased region" description="Basic and acidic residues" evidence="1">
    <location>
        <begin position="183"/>
        <end position="193"/>
    </location>
</feature>
<proteinExistence type="predicted"/>
<organism evidence="2 3">
    <name type="scientific">Polarella glacialis</name>
    <name type="common">Dinoflagellate</name>
    <dbReference type="NCBI Taxonomy" id="89957"/>
    <lineage>
        <taxon>Eukaryota</taxon>
        <taxon>Sar</taxon>
        <taxon>Alveolata</taxon>
        <taxon>Dinophyceae</taxon>
        <taxon>Suessiales</taxon>
        <taxon>Suessiaceae</taxon>
        <taxon>Polarella</taxon>
    </lineage>
</organism>